<dbReference type="WBParaSite" id="SBAD_0000698501-mRNA-1">
    <property type="protein sequence ID" value="SBAD_0000698501-mRNA-1"/>
    <property type="gene ID" value="SBAD_0000698501"/>
</dbReference>
<evidence type="ECO:0000313" key="5">
    <source>
        <dbReference type="EMBL" id="VDP10675.1"/>
    </source>
</evidence>
<accession>A0A183ISX7</accession>
<gene>
    <name evidence="5" type="ORF">SBAD_LOCUS6724</name>
</gene>
<dbReference type="Proteomes" id="UP000270296">
    <property type="component" value="Unassembled WGS sequence"/>
</dbReference>
<comment type="similarity">
    <text evidence="1 3">Belongs to the ATP:guanido phosphotransferase family.</text>
</comment>
<name>A0A183ISX7_9BILA</name>
<evidence type="ECO:0000256" key="3">
    <source>
        <dbReference type="PROSITE-ProRule" id="PRU00842"/>
    </source>
</evidence>
<evidence type="ECO:0000256" key="1">
    <source>
        <dbReference type="ARBA" id="ARBA00006798"/>
    </source>
</evidence>
<feature type="domain" description="Phosphagen kinase N-terminal" evidence="4">
    <location>
        <begin position="21"/>
        <end position="103"/>
    </location>
</feature>
<dbReference type="InterPro" id="IPR014746">
    <property type="entry name" value="Gln_synth/guanido_kin_cat_dom"/>
</dbReference>
<sequence>FTEIYKNYVNIPYATRDTQRRCEEGFKVLQQSTQCNSLLKKYLTEGLLNELKSQGTKTGGTLLHVIRSGVKNLDSIIGVYAPDPQSYKVFAKLLDPIIRDFHKLGPDAKHPGSDFAEGSIDYFENLDPHQKYILSTRIRCIRNIKVIHLLMFIAFYS</sequence>
<evidence type="ECO:0000313" key="7">
    <source>
        <dbReference type="WBParaSite" id="SBAD_0000698501-mRNA-1"/>
    </source>
</evidence>
<dbReference type="EC" id="2.7.3.3" evidence="2"/>
<dbReference type="Gene3D" id="3.30.590.10">
    <property type="entry name" value="Glutamine synthetase/guanido kinase, catalytic domain"/>
    <property type="match status" value="1"/>
</dbReference>
<protein>
    <recommendedName>
        <fullName evidence="2">arginine kinase</fullName>
        <ecNumber evidence="2">2.7.3.3</ecNumber>
    </recommendedName>
</protein>
<evidence type="ECO:0000256" key="2">
    <source>
        <dbReference type="ARBA" id="ARBA00012230"/>
    </source>
</evidence>
<dbReference type="OrthoDB" id="430219at2759"/>
<keyword evidence="6" id="KW-1185">Reference proteome</keyword>
<evidence type="ECO:0000313" key="6">
    <source>
        <dbReference type="Proteomes" id="UP000270296"/>
    </source>
</evidence>
<dbReference type="Pfam" id="PF02807">
    <property type="entry name" value="ATP-gua_PtransN"/>
    <property type="match status" value="1"/>
</dbReference>
<dbReference type="PROSITE" id="PS51509">
    <property type="entry name" value="PHOSPHAGEN_KINASE_N"/>
    <property type="match status" value="1"/>
</dbReference>
<dbReference type="GO" id="GO:0005615">
    <property type="term" value="C:extracellular space"/>
    <property type="evidence" value="ECO:0007669"/>
    <property type="project" value="TreeGrafter"/>
</dbReference>
<dbReference type="GO" id="GO:0004054">
    <property type="term" value="F:arginine kinase activity"/>
    <property type="evidence" value="ECO:0007669"/>
    <property type="project" value="UniProtKB-EC"/>
</dbReference>
<dbReference type="InterPro" id="IPR036802">
    <property type="entry name" value="ATP-guanido_PTrfase_N_sf"/>
</dbReference>
<reference evidence="7" key="1">
    <citation type="submission" date="2016-06" db="UniProtKB">
        <authorList>
            <consortium name="WormBaseParasite"/>
        </authorList>
    </citation>
    <scope>IDENTIFICATION</scope>
</reference>
<dbReference type="AlphaFoldDB" id="A0A183ISX7"/>
<dbReference type="SUPFAM" id="SSF48034">
    <property type="entry name" value="Guanido kinase N-terminal domain"/>
    <property type="match status" value="1"/>
</dbReference>
<proteinExistence type="inferred from homology"/>
<dbReference type="GO" id="GO:0004111">
    <property type="term" value="F:creatine kinase activity"/>
    <property type="evidence" value="ECO:0007669"/>
    <property type="project" value="InterPro"/>
</dbReference>
<dbReference type="EMBL" id="UZAM01009996">
    <property type="protein sequence ID" value="VDP10675.1"/>
    <property type="molecule type" value="Genomic_DNA"/>
</dbReference>
<dbReference type="Gene3D" id="1.10.135.10">
    <property type="entry name" value="ATP:guanido phosphotransferase, N-terminal domain"/>
    <property type="match status" value="1"/>
</dbReference>
<dbReference type="PANTHER" id="PTHR11547">
    <property type="entry name" value="ARGININE OR CREATINE KINASE"/>
    <property type="match status" value="1"/>
</dbReference>
<reference evidence="5 6" key="2">
    <citation type="submission" date="2018-11" db="EMBL/GenBank/DDBJ databases">
        <authorList>
            <consortium name="Pathogen Informatics"/>
        </authorList>
    </citation>
    <scope>NUCLEOTIDE SEQUENCE [LARGE SCALE GENOMIC DNA]</scope>
</reference>
<dbReference type="PANTHER" id="PTHR11547:SF38">
    <property type="entry name" value="ARGININE KINASE 1-RELATED"/>
    <property type="match status" value="1"/>
</dbReference>
<dbReference type="InterPro" id="IPR000749">
    <property type="entry name" value="ATP-guanido_PTrfase"/>
</dbReference>
<evidence type="ECO:0000259" key="4">
    <source>
        <dbReference type="PROSITE" id="PS51509"/>
    </source>
</evidence>
<dbReference type="InterPro" id="IPR022413">
    <property type="entry name" value="ATP-guanido_PTrfase_N"/>
</dbReference>
<dbReference type="SUPFAM" id="SSF55931">
    <property type="entry name" value="Glutamine synthetase/guanido kinase"/>
    <property type="match status" value="1"/>
</dbReference>
<dbReference type="FunFam" id="1.10.135.10:FF:000003">
    <property type="entry name" value="Three-domain arginine kinase"/>
    <property type="match status" value="1"/>
</dbReference>
<dbReference type="GO" id="GO:0046314">
    <property type="term" value="P:phosphocreatine biosynthetic process"/>
    <property type="evidence" value="ECO:0007669"/>
    <property type="project" value="InterPro"/>
</dbReference>
<organism evidence="7">
    <name type="scientific">Soboliphyme baturini</name>
    <dbReference type="NCBI Taxonomy" id="241478"/>
    <lineage>
        <taxon>Eukaryota</taxon>
        <taxon>Metazoa</taxon>
        <taxon>Ecdysozoa</taxon>
        <taxon>Nematoda</taxon>
        <taxon>Enoplea</taxon>
        <taxon>Dorylaimia</taxon>
        <taxon>Dioctophymatida</taxon>
        <taxon>Dioctophymatoidea</taxon>
        <taxon>Soboliphymatidae</taxon>
        <taxon>Soboliphyme</taxon>
    </lineage>
</organism>